<dbReference type="InterPro" id="IPR002885">
    <property type="entry name" value="PPR_rpt"/>
</dbReference>
<reference evidence="3" key="1">
    <citation type="submission" date="2023-05" db="EMBL/GenBank/DDBJ databases">
        <authorList>
            <person name="Huff M."/>
        </authorList>
    </citation>
    <scope>NUCLEOTIDE SEQUENCE</scope>
</reference>
<keyword evidence="4" id="KW-1185">Reference proteome</keyword>
<evidence type="ECO:0000256" key="2">
    <source>
        <dbReference type="PROSITE-ProRule" id="PRU00708"/>
    </source>
</evidence>
<dbReference type="PANTHER" id="PTHR47926">
    <property type="entry name" value="PENTATRICOPEPTIDE REPEAT-CONTAINING PROTEIN"/>
    <property type="match status" value="1"/>
</dbReference>
<keyword evidence="1" id="KW-0677">Repeat</keyword>
<dbReference type="GO" id="GO:0003723">
    <property type="term" value="F:RNA binding"/>
    <property type="evidence" value="ECO:0007669"/>
    <property type="project" value="InterPro"/>
</dbReference>
<dbReference type="Pfam" id="PF13041">
    <property type="entry name" value="PPR_2"/>
    <property type="match status" value="1"/>
</dbReference>
<proteinExistence type="predicted"/>
<name>A0AAD2E7F2_9LAMI</name>
<feature type="repeat" description="PPR" evidence="2">
    <location>
        <begin position="31"/>
        <end position="65"/>
    </location>
</feature>
<evidence type="ECO:0000313" key="4">
    <source>
        <dbReference type="Proteomes" id="UP000834106"/>
    </source>
</evidence>
<dbReference type="EMBL" id="OU503050">
    <property type="protein sequence ID" value="CAI9777475.1"/>
    <property type="molecule type" value="Genomic_DNA"/>
</dbReference>
<dbReference type="InterPro" id="IPR046960">
    <property type="entry name" value="PPR_At4g14850-like_plant"/>
</dbReference>
<feature type="repeat" description="PPR" evidence="2">
    <location>
        <begin position="66"/>
        <end position="100"/>
    </location>
</feature>
<sequence length="108" mass="11863">MTVCGSMVDMYTKSGERQAAESIFCLLPKRDLKCWNSMIGGYGHHEKADKAFLVDNEMSRGGMKPDQVTFISLLAACSHCGLVDKGNFLWNSMKENGLSPGVGTILVW</sequence>
<dbReference type="Proteomes" id="UP000834106">
    <property type="component" value="Chromosome 15"/>
</dbReference>
<dbReference type="NCBIfam" id="TIGR00756">
    <property type="entry name" value="PPR"/>
    <property type="match status" value="2"/>
</dbReference>
<dbReference type="Gene3D" id="1.25.40.10">
    <property type="entry name" value="Tetratricopeptide repeat domain"/>
    <property type="match status" value="1"/>
</dbReference>
<dbReference type="InterPro" id="IPR011990">
    <property type="entry name" value="TPR-like_helical_dom_sf"/>
</dbReference>
<organism evidence="3 4">
    <name type="scientific">Fraxinus pennsylvanica</name>
    <dbReference type="NCBI Taxonomy" id="56036"/>
    <lineage>
        <taxon>Eukaryota</taxon>
        <taxon>Viridiplantae</taxon>
        <taxon>Streptophyta</taxon>
        <taxon>Embryophyta</taxon>
        <taxon>Tracheophyta</taxon>
        <taxon>Spermatophyta</taxon>
        <taxon>Magnoliopsida</taxon>
        <taxon>eudicotyledons</taxon>
        <taxon>Gunneridae</taxon>
        <taxon>Pentapetalae</taxon>
        <taxon>asterids</taxon>
        <taxon>lamiids</taxon>
        <taxon>Lamiales</taxon>
        <taxon>Oleaceae</taxon>
        <taxon>Oleeae</taxon>
        <taxon>Fraxinus</taxon>
    </lineage>
</organism>
<dbReference type="Pfam" id="PF01535">
    <property type="entry name" value="PPR"/>
    <property type="match status" value="1"/>
</dbReference>
<dbReference type="PANTHER" id="PTHR47926:SF356">
    <property type="entry name" value="(WILD MALAYSIAN BANANA) HYPOTHETICAL PROTEIN"/>
    <property type="match status" value="1"/>
</dbReference>
<dbReference type="AlphaFoldDB" id="A0AAD2E7F2"/>
<evidence type="ECO:0000313" key="3">
    <source>
        <dbReference type="EMBL" id="CAI9777475.1"/>
    </source>
</evidence>
<accession>A0AAD2E7F2</accession>
<dbReference type="FunFam" id="1.25.40.10:FF:000031">
    <property type="entry name" value="Pentatricopeptide repeat-containing protein mitochondrial"/>
    <property type="match status" value="1"/>
</dbReference>
<evidence type="ECO:0000256" key="1">
    <source>
        <dbReference type="ARBA" id="ARBA00022737"/>
    </source>
</evidence>
<evidence type="ECO:0008006" key="5">
    <source>
        <dbReference type="Google" id="ProtNLM"/>
    </source>
</evidence>
<protein>
    <recommendedName>
        <fullName evidence="5">Pentatricopeptide repeat-containing protein</fullName>
    </recommendedName>
</protein>
<gene>
    <name evidence="3" type="ORF">FPE_LOCUS24905</name>
</gene>
<dbReference type="GO" id="GO:0009451">
    <property type="term" value="P:RNA modification"/>
    <property type="evidence" value="ECO:0007669"/>
    <property type="project" value="InterPro"/>
</dbReference>
<dbReference type="PROSITE" id="PS51375">
    <property type="entry name" value="PPR"/>
    <property type="match status" value="2"/>
</dbReference>